<dbReference type="Proteomes" id="UP000748067">
    <property type="component" value="Unassembled WGS sequence"/>
</dbReference>
<evidence type="ECO:0000313" key="3">
    <source>
        <dbReference type="EMBL" id="KAF2406507.1"/>
    </source>
</evidence>
<dbReference type="EMBL" id="JXDI01000003">
    <property type="protein sequence ID" value="KAF2406507.1"/>
    <property type="molecule type" value="Genomic_DNA"/>
</dbReference>
<feature type="transmembrane region" description="Helical" evidence="2">
    <location>
        <begin position="105"/>
        <end position="131"/>
    </location>
</feature>
<dbReference type="Pfam" id="PF11162">
    <property type="entry name" value="DUF2946"/>
    <property type="match status" value="1"/>
</dbReference>
<dbReference type="InterPro" id="IPR021333">
    <property type="entry name" value="DUF2946"/>
</dbReference>
<gene>
    <name evidence="3" type="ORF">PSAN_46830</name>
    <name evidence="4" type="ORF">SAMN04490179_4343</name>
</gene>
<proteinExistence type="predicted"/>
<dbReference type="AlphaFoldDB" id="A0A1H0BK17"/>
<evidence type="ECO:0000256" key="2">
    <source>
        <dbReference type="SAM" id="Phobius"/>
    </source>
</evidence>
<keyword evidence="2" id="KW-0472">Membrane</keyword>
<evidence type="ECO:0000313" key="5">
    <source>
        <dbReference type="Proteomes" id="UP000182470"/>
    </source>
</evidence>
<dbReference type="Proteomes" id="UP000182470">
    <property type="component" value="Chromosome I"/>
</dbReference>
<evidence type="ECO:0000313" key="4">
    <source>
        <dbReference type="EMBL" id="SDN45957.1"/>
    </source>
</evidence>
<feature type="region of interest" description="Disordered" evidence="1">
    <location>
        <begin position="1"/>
        <end position="26"/>
    </location>
</feature>
<accession>A0A1H0BK17</accession>
<feature type="region of interest" description="Disordered" evidence="1">
    <location>
        <begin position="137"/>
        <end position="164"/>
    </location>
</feature>
<organism evidence="4 5">
    <name type="scientific">Pseudomonas antarctica</name>
    <dbReference type="NCBI Taxonomy" id="219572"/>
    <lineage>
        <taxon>Bacteria</taxon>
        <taxon>Pseudomonadati</taxon>
        <taxon>Pseudomonadota</taxon>
        <taxon>Gammaproteobacteria</taxon>
        <taxon>Pseudomonadales</taxon>
        <taxon>Pseudomonadaceae</taxon>
        <taxon>Pseudomonas</taxon>
    </lineage>
</organism>
<name>A0A1H0BK17_9PSED</name>
<evidence type="ECO:0000256" key="1">
    <source>
        <dbReference type="SAM" id="MobiDB-lite"/>
    </source>
</evidence>
<reference evidence="3 6" key="1">
    <citation type="submission" date="2015-01" db="EMBL/GenBank/DDBJ databases">
        <title>Genome Sequence of Pseudomonas antarctica CMS 35.</title>
        <authorList>
            <person name="Voget S."/>
            <person name="Chow J."/>
            <person name="Daniel R."/>
            <person name="Streit W."/>
        </authorList>
    </citation>
    <scope>NUCLEOTIDE SEQUENCE [LARGE SCALE GENOMIC DNA]</scope>
    <source>
        <strain evidence="3 6">CMS 35</strain>
    </source>
</reference>
<evidence type="ECO:0008006" key="7">
    <source>
        <dbReference type="Google" id="ProtNLM"/>
    </source>
</evidence>
<sequence>MRAHSLPTPASPRNLRRSATGARDASSRWGFGGRVAAMKLSHPDRSLIAWALYFCVLMNVFVCGLGHGQMMGQQLNGIGGAFCSVDGSQAPLSDKGLGNPSSSNISNYFACPVCAAVTVALVFFIGLAWLLGLGQTPRPAHEQRNKAPPRYSWPSANPRASPAF</sequence>
<reference evidence="4 5" key="2">
    <citation type="submission" date="2016-10" db="EMBL/GenBank/DDBJ databases">
        <authorList>
            <person name="de Groot N.N."/>
        </authorList>
    </citation>
    <scope>NUCLEOTIDE SEQUENCE [LARGE SCALE GENOMIC DNA]</scope>
    <source>
        <strain evidence="4 5">BS2772</strain>
    </source>
</reference>
<evidence type="ECO:0000313" key="6">
    <source>
        <dbReference type="Proteomes" id="UP000748067"/>
    </source>
</evidence>
<keyword evidence="2" id="KW-0812">Transmembrane</keyword>
<keyword evidence="2" id="KW-1133">Transmembrane helix</keyword>
<keyword evidence="6" id="KW-1185">Reference proteome</keyword>
<feature type="transmembrane region" description="Helical" evidence="2">
    <location>
        <begin position="47"/>
        <end position="67"/>
    </location>
</feature>
<dbReference type="EMBL" id="LT629704">
    <property type="protein sequence ID" value="SDN45957.1"/>
    <property type="molecule type" value="Genomic_DNA"/>
</dbReference>
<protein>
    <recommendedName>
        <fullName evidence="7">DUF2946 domain-containing protein</fullName>
    </recommendedName>
</protein>